<dbReference type="InterPro" id="IPR000700">
    <property type="entry name" value="PAS-assoc_C"/>
</dbReference>
<dbReference type="Gene3D" id="3.30.565.10">
    <property type="entry name" value="Histidine kinase-like ATPase, C-terminal domain"/>
    <property type="match status" value="1"/>
</dbReference>
<dbReference type="SUPFAM" id="SSF47384">
    <property type="entry name" value="Homodimeric domain of signal transducing histidine kinase"/>
    <property type="match status" value="1"/>
</dbReference>
<feature type="domain" description="PAC" evidence="9">
    <location>
        <begin position="369"/>
        <end position="422"/>
    </location>
</feature>
<evidence type="ECO:0000259" key="9">
    <source>
        <dbReference type="PROSITE" id="PS50113"/>
    </source>
</evidence>
<dbReference type="InterPro" id="IPR001789">
    <property type="entry name" value="Sig_transdc_resp-reg_receiver"/>
</dbReference>
<name>A0ABY4AY66_9BACT</name>
<evidence type="ECO:0000256" key="3">
    <source>
        <dbReference type="ARBA" id="ARBA00022553"/>
    </source>
</evidence>
<keyword evidence="11" id="KW-1185">Reference proteome</keyword>
<dbReference type="InterPro" id="IPR011006">
    <property type="entry name" value="CheY-like_superfamily"/>
</dbReference>
<feature type="domain" description="PAC" evidence="9">
    <location>
        <begin position="112"/>
        <end position="164"/>
    </location>
</feature>
<dbReference type="PROSITE" id="PS50112">
    <property type="entry name" value="PAS"/>
    <property type="match status" value="3"/>
</dbReference>
<dbReference type="PANTHER" id="PTHR45339:SF1">
    <property type="entry name" value="HYBRID SIGNAL TRANSDUCTION HISTIDINE KINASE J"/>
    <property type="match status" value="1"/>
</dbReference>
<proteinExistence type="predicted"/>
<dbReference type="Pfam" id="PF00072">
    <property type="entry name" value="Response_reg"/>
    <property type="match status" value="1"/>
</dbReference>
<dbReference type="CDD" id="cd16922">
    <property type="entry name" value="HATPase_EvgS-ArcB-TorS-like"/>
    <property type="match status" value="1"/>
</dbReference>
<dbReference type="Pfam" id="PF13188">
    <property type="entry name" value="PAS_8"/>
    <property type="match status" value="1"/>
</dbReference>
<comment type="catalytic activity">
    <reaction evidence="1">
        <text>ATP + protein L-histidine = ADP + protein N-phospho-L-histidine.</text>
        <dbReference type="EC" id="2.7.13.3"/>
    </reaction>
</comment>
<dbReference type="CDD" id="cd00130">
    <property type="entry name" value="PAS"/>
    <property type="match status" value="4"/>
</dbReference>
<feature type="modified residue" description="4-aspartylphosphate" evidence="5">
    <location>
        <position position="991"/>
    </location>
</feature>
<dbReference type="Pfam" id="PF00512">
    <property type="entry name" value="HisKA"/>
    <property type="match status" value="1"/>
</dbReference>
<dbReference type="Gene3D" id="3.30.450.20">
    <property type="entry name" value="PAS domain"/>
    <property type="match status" value="5"/>
</dbReference>
<dbReference type="InterPro" id="IPR035965">
    <property type="entry name" value="PAS-like_dom_sf"/>
</dbReference>
<evidence type="ECO:0000259" key="7">
    <source>
        <dbReference type="PROSITE" id="PS50110"/>
    </source>
</evidence>
<feature type="domain" description="PAS" evidence="8">
    <location>
        <begin position="552"/>
        <end position="617"/>
    </location>
</feature>
<feature type="domain" description="PAC" evidence="9">
    <location>
        <begin position="625"/>
        <end position="677"/>
    </location>
</feature>
<dbReference type="InterPro" id="IPR003661">
    <property type="entry name" value="HisK_dim/P_dom"/>
</dbReference>
<evidence type="ECO:0000313" key="10">
    <source>
        <dbReference type="EMBL" id="UOE31822.1"/>
    </source>
</evidence>
<dbReference type="SUPFAM" id="SSF55785">
    <property type="entry name" value="PYP-like sensor domain (PAS domain)"/>
    <property type="match status" value="5"/>
</dbReference>
<dbReference type="CDD" id="cd17546">
    <property type="entry name" value="REC_hyHK_CKI1_RcsC-like"/>
    <property type="match status" value="1"/>
</dbReference>
<dbReference type="Proteomes" id="UP000831390">
    <property type="component" value="Chromosome"/>
</dbReference>
<dbReference type="SMART" id="SM00387">
    <property type="entry name" value="HATPase_c"/>
    <property type="match status" value="1"/>
</dbReference>
<evidence type="ECO:0000313" key="11">
    <source>
        <dbReference type="Proteomes" id="UP000831390"/>
    </source>
</evidence>
<dbReference type="InterPro" id="IPR013655">
    <property type="entry name" value="PAS_fold_3"/>
</dbReference>
<dbReference type="PROSITE" id="PS50113">
    <property type="entry name" value="PAC"/>
    <property type="match status" value="3"/>
</dbReference>
<keyword evidence="3 5" id="KW-0597">Phosphoprotein</keyword>
<dbReference type="InterPro" id="IPR003594">
    <property type="entry name" value="HATPase_dom"/>
</dbReference>
<sequence>MTPAELEHALAEQQAENAILRSALAGTGISPGLPAPALPRQQELLQLMQEMYTAVVLTDTEGRVAWVNKGFTTLCGLEPHQVLGRRPATLLRPNLDDEKTLAYIRESLAAQLPFHYEVRNPGPAATGWIRVKVQPLRNERGEVVMAGLLEDISEWKEIQSNLADSENRFRALAENVPGVLYEWRKNLDGSFQFIYVSPKLREIFGMRREELERIPEFIHPDDRAGFMQSMAEATGARKPWAFEGRVVVPGQPLRYLQANSMVTGVDAAGVIYSGILQDVTALKQAQTALRESNLRWHLAVEGFGDGTWERDLRTNVSFYSADYRAMLGGYTEEEFPSDHSSWLAHIHPDDLEHTMRTASACMRGETRLMTAEFRMRCKDGSYKWVLSRALVTKRGPDGEPLILTGTHTDISELKKAQAALDASNHRLSAVLSNFHEGVVLEDENRRIVLTNQAFGRLLGVPTPPAELAGREGIALAEGARDLMRHPNQYVARITALLRRRRPVVGDVLTLRDGRILQRDFAPIYDQHHYIGHLWKYEDITARTRAEEDLKRREEKYRGIIENMSLGLVEADLDDHLLYANQSFCDMTGFCTDELQGHKLSPLLLTGDDLELVESKLQSRQQGISDSYEIAVTTKGGEVKWLLVSGAPLYDDDQQLVGSIGIYLDVTPQKHLETSLREAKALAEISTRAKQDFLANMSHEIRTPMNAILGMSQLLAKTELSSPQASYLHAITASAENLLVIINDILDLSKIESGRLAVEKIGFSVCGVCEQVEKTLRYKAAEKGLDFVTQCDPAMPAVLLGDPYRITQVLLNLAGNSVKFTERGTVHTSCALRGLTPGGEAIVEFTVEDTGIGIDAEYLARVFDEFSQEDSSVTRKFGGTGLGLGISKKLVELLGGELHIESEKHHGTTSRFVLHLPVGTGHDVPRKEGIDVTGLQHALRGKRVLLVEDNVFNRMLASVFLSNAELEVVEANNGEAAVELVRSQPFDLILMDVQMPIMNGYEATLLIRQALGPAVPIIALTANAIQGEREKCLAAGMNDYITKPFQEASLVKMVCDWMLGPLKPQAAAGEEKRITLEEK</sequence>
<dbReference type="SUPFAM" id="SSF55874">
    <property type="entry name" value="ATPase domain of HSP90 chaperone/DNA topoisomerase II/histidine kinase"/>
    <property type="match status" value="1"/>
</dbReference>
<dbReference type="Gene3D" id="3.40.50.2300">
    <property type="match status" value="1"/>
</dbReference>
<dbReference type="InterPro" id="IPR005467">
    <property type="entry name" value="His_kinase_dom"/>
</dbReference>
<dbReference type="SMART" id="SM00091">
    <property type="entry name" value="PAS"/>
    <property type="match status" value="5"/>
</dbReference>
<accession>A0ABY4AY66</accession>
<dbReference type="Pfam" id="PF08447">
    <property type="entry name" value="PAS_3"/>
    <property type="match status" value="2"/>
</dbReference>
<dbReference type="PRINTS" id="PR00344">
    <property type="entry name" value="BCTRLSENSOR"/>
</dbReference>
<dbReference type="SUPFAM" id="SSF52172">
    <property type="entry name" value="CheY-like"/>
    <property type="match status" value="1"/>
</dbReference>
<dbReference type="InterPro" id="IPR036097">
    <property type="entry name" value="HisK_dim/P_sf"/>
</dbReference>
<evidence type="ECO:0000256" key="4">
    <source>
        <dbReference type="ARBA" id="ARBA00023012"/>
    </source>
</evidence>
<dbReference type="Gene3D" id="1.10.287.130">
    <property type="match status" value="1"/>
</dbReference>
<reference evidence="10 11" key="1">
    <citation type="submission" date="2022-03" db="EMBL/GenBank/DDBJ databases">
        <title>Hymenobactersp. isolated from the air.</title>
        <authorList>
            <person name="Won M."/>
            <person name="Kwon S.-W."/>
        </authorList>
    </citation>
    <scope>NUCLEOTIDE SEQUENCE [LARGE SCALE GENOMIC DNA]</scope>
    <source>
        <strain evidence="10 11">KACC 22596</strain>
    </source>
</reference>
<dbReference type="EC" id="2.7.13.3" evidence="2"/>
<dbReference type="PROSITE" id="PS50109">
    <property type="entry name" value="HIS_KIN"/>
    <property type="match status" value="1"/>
</dbReference>
<dbReference type="Pfam" id="PF02518">
    <property type="entry name" value="HATPase_c"/>
    <property type="match status" value="1"/>
</dbReference>
<gene>
    <name evidence="10" type="ORF">MTP16_11815</name>
</gene>
<dbReference type="SMART" id="SM00086">
    <property type="entry name" value="PAC"/>
    <property type="match status" value="3"/>
</dbReference>
<dbReference type="PROSITE" id="PS50110">
    <property type="entry name" value="RESPONSE_REGULATORY"/>
    <property type="match status" value="1"/>
</dbReference>
<dbReference type="EMBL" id="CP094534">
    <property type="protein sequence ID" value="UOE31822.1"/>
    <property type="molecule type" value="Genomic_DNA"/>
</dbReference>
<dbReference type="Pfam" id="PF13426">
    <property type="entry name" value="PAS_9"/>
    <property type="match status" value="2"/>
</dbReference>
<protein>
    <recommendedName>
        <fullName evidence="2">histidine kinase</fullName>
        <ecNumber evidence="2">2.7.13.3</ecNumber>
    </recommendedName>
</protein>
<dbReference type="SMART" id="SM00448">
    <property type="entry name" value="REC"/>
    <property type="match status" value="1"/>
</dbReference>
<dbReference type="InterPro" id="IPR036890">
    <property type="entry name" value="HATPase_C_sf"/>
</dbReference>
<keyword evidence="4" id="KW-0902">Two-component regulatory system</keyword>
<dbReference type="PANTHER" id="PTHR45339">
    <property type="entry name" value="HYBRID SIGNAL TRANSDUCTION HISTIDINE KINASE J"/>
    <property type="match status" value="1"/>
</dbReference>
<evidence type="ECO:0000259" key="6">
    <source>
        <dbReference type="PROSITE" id="PS50109"/>
    </source>
</evidence>
<dbReference type="InterPro" id="IPR000014">
    <property type="entry name" value="PAS"/>
</dbReference>
<dbReference type="NCBIfam" id="TIGR00229">
    <property type="entry name" value="sensory_box"/>
    <property type="match status" value="4"/>
</dbReference>
<evidence type="ECO:0000259" key="8">
    <source>
        <dbReference type="PROSITE" id="PS50112"/>
    </source>
</evidence>
<evidence type="ECO:0000256" key="1">
    <source>
        <dbReference type="ARBA" id="ARBA00000085"/>
    </source>
</evidence>
<organism evidence="10 11">
    <name type="scientific">Hymenobacter monticola</name>
    <dbReference type="NCBI Taxonomy" id="1705399"/>
    <lineage>
        <taxon>Bacteria</taxon>
        <taxon>Pseudomonadati</taxon>
        <taxon>Bacteroidota</taxon>
        <taxon>Cytophagia</taxon>
        <taxon>Cytophagales</taxon>
        <taxon>Hymenobacteraceae</taxon>
        <taxon>Hymenobacter</taxon>
    </lineage>
</organism>
<feature type="domain" description="PAS" evidence="8">
    <location>
        <begin position="40"/>
        <end position="94"/>
    </location>
</feature>
<dbReference type="RefSeq" id="WP_243508686.1">
    <property type="nucleotide sequence ID" value="NZ_CP094534.1"/>
</dbReference>
<evidence type="ECO:0000256" key="5">
    <source>
        <dbReference type="PROSITE-ProRule" id="PRU00169"/>
    </source>
</evidence>
<evidence type="ECO:0000256" key="2">
    <source>
        <dbReference type="ARBA" id="ARBA00012438"/>
    </source>
</evidence>
<dbReference type="InterPro" id="IPR001610">
    <property type="entry name" value="PAC"/>
</dbReference>
<dbReference type="InterPro" id="IPR004358">
    <property type="entry name" value="Sig_transdc_His_kin-like_C"/>
</dbReference>
<dbReference type="CDD" id="cd00082">
    <property type="entry name" value="HisKA"/>
    <property type="match status" value="1"/>
</dbReference>
<feature type="domain" description="PAS" evidence="8">
    <location>
        <begin position="165"/>
        <end position="211"/>
    </location>
</feature>
<feature type="domain" description="Histidine kinase" evidence="6">
    <location>
        <begin position="695"/>
        <end position="919"/>
    </location>
</feature>
<dbReference type="SMART" id="SM00388">
    <property type="entry name" value="HisKA"/>
    <property type="match status" value="1"/>
</dbReference>
<feature type="domain" description="Response regulatory" evidence="7">
    <location>
        <begin position="942"/>
        <end position="1057"/>
    </location>
</feature>